<name>A0ABS8WP65_DATST</name>
<evidence type="ECO:0000256" key="1">
    <source>
        <dbReference type="ARBA" id="ARBA00022790"/>
    </source>
</evidence>
<proteinExistence type="predicted"/>
<reference evidence="2 3" key="1">
    <citation type="journal article" date="2021" name="BMC Genomics">
        <title>Datura genome reveals duplications of psychoactive alkaloid biosynthetic genes and high mutation rate following tissue culture.</title>
        <authorList>
            <person name="Rajewski A."/>
            <person name="Carter-House D."/>
            <person name="Stajich J."/>
            <person name="Litt A."/>
        </authorList>
    </citation>
    <scope>NUCLEOTIDE SEQUENCE [LARGE SCALE GENOMIC DNA]</scope>
    <source>
        <strain evidence="2">AR-01</strain>
    </source>
</reference>
<protein>
    <submittedName>
        <fullName evidence="2">Uncharacterized protein</fullName>
    </submittedName>
</protein>
<keyword evidence="3" id="KW-1185">Reference proteome</keyword>
<dbReference type="EMBL" id="JACEIK010008298">
    <property type="protein sequence ID" value="MCE3051243.1"/>
    <property type="molecule type" value="Genomic_DNA"/>
</dbReference>
<organism evidence="2 3">
    <name type="scientific">Datura stramonium</name>
    <name type="common">Jimsonweed</name>
    <name type="synonym">Common thornapple</name>
    <dbReference type="NCBI Taxonomy" id="4076"/>
    <lineage>
        <taxon>Eukaryota</taxon>
        <taxon>Viridiplantae</taxon>
        <taxon>Streptophyta</taxon>
        <taxon>Embryophyta</taxon>
        <taxon>Tracheophyta</taxon>
        <taxon>Spermatophyta</taxon>
        <taxon>Magnoliopsida</taxon>
        <taxon>eudicotyledons</taxon>
        <taxon>Gunneridae</taxon>
        <taxon>Pentapetalae</taxon>
        <taxon>asterids</taxon>
        <taxon>lamiids</taxon>
        <taxon>Solanales</taxon>
        <taxon>Solanaceae</taxon>
        <taxon>Solanoideae</taxon>
        <taxon>Datureae</taxon>
        <taxon>Datura</taxon>
    </lineage>
</organism>
<accession>A0ABS8WP65</accession>
<dbReference type="Proteomes" id="UP000823775">
    <property type="component" value="Unassembled WGS sequence"/>
</dbReference>
<gene>
    <name evidence="2" type="ORF">HAX54_049176</name>
</gene>
<dbReference type="PANTHER" id="PTHR15350">
    <property type="entry name" value="COP9 SIGNALOSOME COMPLEX SUBUNIT 7/DENDRITIC CELL PROTEIN GA17"/>
    <property type="match status" value="1"/>
</dbReference>
<keyword evidence="1" id="KW-0736">Signalosome</keyword>
<evidence type="ECO:0000313" key="3">
    <source>
        <dbReference type="Proteomes" id="UP000823775"/>
    </source>
</evidence>
<evidence type="ECO:0000313" key="2">
    <source>
        <dbReference type="EMBL" id="MCE3051243.1"/>
    </source>
</evidence>
<sequence length="104" mass="11537">MGGYMATGIAGRLPQLVPGQVLKLKQLTVLSLTETSKVLPYDLFIQELDVTNVCELEDFLINERMHVVGLGTNGGKCCFIDFNSTDYYEENLSISLLVAYDDRA</sequence>
<comment type="caution">
    <text evidence="2">The sequence shown here is derived from an EMBL/GenBank/DDBJ whole genome shotgun (WGS) entry which is preliminary data.</text>
</comment>
<dbReference type="PANTHER" id="PTHR15350:SF5">
    <property type="entry name" value="COP9 SIGNALOSOME COMPLEX SUBUNIT 7"/>
    <property type="match status" value="1"/>
</dbReference>
<dbReference type="InterPro" id="IPR045237">
    <property type="entry name" value="COPS7/eIF3m"/>
</dbReference>